<dbReference type="PANTHER" id="PTHR46696">
    <property type="entry name" value="P450, PUTATIVE (EUROFUNG)-RELATED"/>
    <property type="match status" value="1"/>
</dbReference>
<dbReference type="PANTHER" id="PTHR46696:SF4">
    <property type="entry name" value="BIOTIN BIOSYNTHESIS CYTOCHROME P450"/>
    <property type="match status" value="1"/>
</dbReference>
<dbReference type="AlphaFoldDB" id="D2KTY2"/>
<feature type="compositionally biased region" description="Polar residues" evidence="8">
    <location>
        <begin position="406"/>
        <end position="415"/>
    </location>
</feature>
<evidence type="ECO:0000256" key="3">
    <source>
        <dbReference type="ARBA" id="ARBA00022723"/>
    </source>
</evidence>
<keyword evidence="2 7" id="KW-0349">Heme</keyword>
<name>D2KTY2_9ACTN</name>
<evidence type="ECO:0000256" key="7">
    <source>
        <dbReference type="RuleBase" id="RU000461"/>
    </source>
</evidence>
<keyword evidence="5 7" id="KW-0408">Iron</keyword>
<dbReference type="GO" id="GO:0005506">
    <property type="term" value="F:iron ion binding"/>
    <property type="evidence" value="ECO:0007669"/>
    <property type="project" value="InterPro"/>
</dbReference>
<evidence type="ECO:0000313" key="9">
    <source>
        <dbReference type="EMBL" id="BAI63285.1"/>
    </source>
</evidence>
<feature type="region of interest" description="Disordered" evidence="8">
    <location>
        <begin position="404"/>
        <end position="456"/>
    </location>
</feature>
<sequence>MSLSLDLTDPATFVEHDPHAFWRRVRRERPVHWHPAASGRPGFWVVAGYEDVLSCHDDWKRLSSARGNVLDVLLHGGDSAGGKMLAVTDRPRHRQLRSIMLRAFSPQVLGEVVRRVEQRTAELIGRVTELGTFDFAAEVAEHIPMNTICDLLSVPEQDRKSLLGWSKAALASDAPGGAQLDALEARNEIVLYLMDLAFERRANPGDDVISMIAGAEVDGRPLTPEEIALNCYSLILGGDESSRMTAISSVLAFTQYPEQWRGLREGSISVDTAVEELLRWATPGMHFARTALCDFTLRGERVRAGDIVTLWTISANNDETVFASPRDLDLSRAPNKHLTFGHGPHFCVGAALGRASVSALVRGLVAHVDRIEPGGEPSRIYSTFLYGHSRLPVTFHPRSLRKATRSCLTDSSPGPATSRRATADGDCGWGGRSATSCSNPASGTPTAWPSSATRSG</sequence>
<dbReference type="CDD" id="cd11033">
    <property type="entry name" value="CYP142-like"/>
    <property type="match status" value="1"/>
</dbReference>
<keyword evidence="3 7" id="KW-0479">Metal-binding</keyword>
<evidence type="ECO:0000256" key="4">
    <source>
        <dbReference type="ARBA" id="ARBA00023002"/>
    </source>
</evidence>
<evidence type="ECO:0000256" key="2">
    <source>
        <dbReference type="ARBA" id="ARBA00022617"/>
    </source>
</evidence>
<evidence type="ECO:0000256" key="6">
    <source>
        <dbReference type="ARBA" id="ARBA00023033"/>
    </source>
</evidence>
<evidence type="ECO:0000256" key="8">
    <source>
        <dbReference type="SAM" id="MobiDB-lite"/>
    </source>
</evidence>
<feature type="compositionally biased region" description="Polar residues" evidence="8">
    <location>
        <begin position="433"/>
        <end position="456"/>
    </location>
</feature>
<dbReference type="Pfam" id="PF00067">
    <property type="entry name" value="p450"/>
    <property type="match status" value="1"/>
</dbReference>
<dbReference type="PRINTS" id="PR00359">
    <property type="entry name" value="BP450"/>
</dbReference>
<dbReference type="InterPro" id="IPR001128">
    <property type="entry name" value="Cyt_P450"/>
</dbReference>
<keyword evidence="6 7" id="KW-0503">Monooxygenase</keyword>
<dbReference type="EMBL" id="AB375771">
    <property type="protein sequence ID" value="BAI63285.1"/>
    <property type="molecule type" value="Genomic_DNA"/>
</dbReference>
<dbReference type="GO" id="GO:0006707">
    <property type="term" value="P:cholesterol catabolic process"/>
    <property type="evidence" value="ECO:0007669"/>
    <property type="project" value="TreeGrafter"/>
</dbReference>
<dbReference type="SUPFAM" id="SSF48264">
    <property type="entry name" value="Cytochrome P450"/>
    <property type="match status" value="1"/>
</dbReference>
<evidence type="ECO:0000256" key="5">
    <source>
        <dbReference type="ARBA" id="ARBA00023004"/>
    </source>
</evidence>
<dbReference type="GO" id="GO:0036199">
    <property type="term" value="F:cholest-4-en-3-one 26-monooxygenase activity"/>
    <property type="evidence" value="ECO:0007669"/>
    <property type="project" value="TreeGrafter"/>
</dbReference>
<gene>
    <name evidence="9" type="primary">swb13</name>
</gene>
<dbReference type="GO" id="GO:0008395">
    <property type="term" value="F:steroid hydroxylase activity"/>
    <property type="evidence" value="ECO:0007669"/>
    <property type="project" value="TreeGrafter"/>
</dbReference>
<dbReference type="PROSITE" id="PS00086">
    <property type="entry name" value="CYTOCHROME_P450"/>
    <property type="match status" value="1"/>
</dbReference>
<proteinExistence type="inferred from homology"/>
<reference evidence="9" key="1">
    <citation type="submission" date="2008-01" db="EMBL/GenBank/DDBJ databases">
        <title>Systematic design of unnatural natural products via genetic mutation and hybridization of two NRP producing gene cluster in Escherichia coli.</title>
        <authorList>
            <person name="Watanabe K."/>
            <person name="Hotta K."/>
            <person name="Praseuth A.P."/>
            <person name="Nakaya M."/>
            <person name="Wang C.C."/>
            <person name="Oguri H."/>
            <person name="Oikawa H."/>
        </authorList>
    </citation>
    <scope>NUCLEOTIDE SEQUENCE</scope>
    <source>
        <strain evidence="9">SNA15896</strain>
    </source>
</reference>
<dbReference type="BioCyc" id="MetaCyc:MONOMER-19588"/>
<dbReference type="Gene3D" id="1.10.630.10">
    <property type="entry name" value="Cytochrome P450"/>
    <property type="match status" value="1"/>
</dbReference>
<accession>D2KTY2</accession>
<protein>
    <submittedName>
        <fullName evidence="9">Putative cytochrome P450</fullName>
    </submittedName>
</protein>
<dbReference type="GO" id="GO:0020037">
    <property type="term" value="F:heme binding"/>
    <property type="evidence" value="ECO:0007669"/>
    <property type="project" value="InterPro"/>
</dbReference>
<dbReference type="InterPro" id="IPR017972">
    <property type="entry name" value="Cyt_P450_CS"/>
</dbReference>
<organism evidence="9">
    <name type="scientific">Streptomyces sp. SNA15896</name>
    <dbReference type="NCBI Taxonomy" id="497689"/>
    <lineage>
        <taxon>Bacteria</taxon>
        <taxon>Bacillati</taxon>
        <taxon>Actinomycetota</taxon>
        <taxon>Actinomycetes</taxon>
        <taxon>Kitasatosporales</taxon>
        <taxon>Streptomycetaceae</taxon>
        <taxon>Streptomyces</taxon>
    </lineage>
</organism>
<keyword evidence="4 7" id="KW-0560">Oxidoreductase</keyword>
<dbReference type="FunFam" id="1.10.630.10:FF:000018">
    <property type="entry name" value="Cytochrome P450 monooxygenase"/>
    <property type="match status" value="1"/>
</dbReference>
<evidence type="ECO:0000256" key="1">
    <source>
        <dbReference type="ARBA" id="ARBA00010617"/>
    </source>
</evidence>
<dbReference type="InterPro" id="IPR002397">
    <property type="entry name" value="Cyt_P450_B"/>
</dbReference>
<comment type="similarity">
    <text evidence="1 7">Belongs to the cytochrome P450 family.</text>
</comment>
<dbReference type="InterPro" id="IPR036396">
    <property type="entry name" value="Cyt_P450_sf"/>
</dbReference>